<feature type="region of interest" description="Disordered" evidence="5">
    <location>
        <begin position="313"/>
        <end position="382"/>
    </location>
</feature>
<reference evidence="7 8" key="1">
    <citation type="journal article" date="2013" name="Curr. Biol.">
        <title>The Genome of the Foraminiferan Reticulomyxa filosa.</title>
        <authorList>
            <person name="Glockner G."/>
            <person name="Hulsmann N."/>
            <person name="Schleicher M."/>
            <person name="Noegel A.A."/>
            <person name="Eichinger L."/>
            <person name="Gallinger C."/>
            <person name="Pawlowski J."/>
            <person name="Sierra R."/>
            <person name="Euteneuer U."/>
            <person name="Pillet L."/>
            <person name="Moustafa A."/>
            <person name="Platzer M."/>
            <person name="Groth M."/>
            <person name="Szafranski K."/>
            <person name="Schliwa M."/>
        </authorList>
    </citation>
    <scope>NUCLEOTIDE SEQUENCE [LARGE SCALE GENOMIC DNA]</scope>
</reference>
<evidence type="ECO:0000313" key="7">
    <source>
        <dbReference type="EMBL" id="ETO28200.1"/>
    </source>
</evidence>
<organism evidence="7 8">
    <name type="scientific">Reticulomyxa filosa</name>
    <dbReference type="NCBI Taxonomy" id="46433"/>
    <lineage>
        <taxon>Eukaryota</taxon>
        <taxon>Sar</taxon>
        <taxon>Rhizaria</taxon>
        <taxon>Retaria</taxon>
        <taxon>Foraminifera</taxon>
        <taxon>Monothalamids</taxon>
        <taxon>Reticulomyxidae</taxon>
        <taxon>Reticulomyxa</taxon>
    </lineage>
</organism>
<evidence type="ECO:0000256" key="2">
    <source>
        <dbReference type="ARBA" id="ARBA00022801"/>
    </source>
</evidence>
<protein>
    <recommendedName>
        <fullName evidence="4">Phosphodiesterase</fullName>
        <ecNumber evidence="4">3.1.4.-</ecNumber>
    </recommendedName>
</protein>
<feature type="binding site" evidence="3">
    <location>
        <position position="2"/>
    </location>
    <ligand>
        <name>Zn(2+)</name>
        <dbReference type="ChEBI" id="CHEBI:29105"/>
        <label>1</label>
    </ligand>
</feature>
<dbReference type="GO" id="GO:0046872">
    <property type="term" value="F:metal ion binding"/>
    <property type="evidence" value="ECO:0007669"/>
    <property type="project" value="UniProtKB-KW"/>
</dbReference>
<sequence length="449" mass="51457">MHGVDVLVNTNYYLKSKIFEGLGDLDVFACLVSAACHDVGHPGNNNPFEINLESELAVRYNDISVLENMHAAKTWEILKRPGCDFLEGRSVAERRRFRLVLIEAILATDMSKHKRQQDMLAELIDDLAVAGIDLELWGQSDSEDAEEEHKDNDLIENNMEDQKAMENQLTADQQAEIRQPSVFDNKQELALVLLPLAVHTADLSNPAKSLPIYQIWASYVMEEFWAQGDKEKEKSIPVTQVYDRDKTDLPTCQTGFINHVIKPWFDLWTRLLPEKHAGPLFSENVNINLEFMKKELERIKAAKEKMLTVHADIKQEEKNSSTSNTHNQQNITESKEDNKSPETKPSSTKNEDNNANNHTTIRSEHSNTNKEIEPIPSSRGREFRNSVLNATFDDILKTQILKQQRDMEELRKRQMQLDEGTQIDETDVSHHNHKERDNNNPSVNANTHQ</sequence>
<dbReference type="InterPro" id="IPR036971">
    <property type="entry name" value="PDEase_catalytic_dom_sf"/>
</dbReference>
<dbReference type="EMBL" id="ASPP01006803">
    <property type="protein sequence ID" value="ETO28200.1"/>
    <property type="molecule type" value="Genomic_DNA"/>
</dbReference>
<dbReference type="InterPro" id="IPR023174">
    <property type="entry name" value="PDEase_CS"/>
</dbReference>
<feature type="compositionally biased region" description="Low complexity" evidence="5">
    <location>
        <begin position="320"/>
        <end position="330"/>
    </location>
</feature>
<dbReference type="Gene3D" id="1.10.1300.10">
    <property type="entry name" value="3'5'-cyclic nucleotide phosphodiesterase, catalytic domain"/>
    <property type="match status" value="1"/>
</dbReference>
<dbReference type="CDD" id="cd00077">
    <property type="entry name" value="HDc"/>
    <property type="match status" value="1"/>
</dbReference>
<dbReference type="InterPro" id="IPR002073">
    <property type="entry name" value="PDEase_catalytic_dom"/>
</dbReference>
<keyword evidence="2 4" id="KW-0378">Hydrolase</keyword>
<evidence type="ECO:0000256" key="1">
    <source>
        <dbReference type="ARBA" id="ARBA00022723"/>
    </source>
</evidence>
<dbReference type="AlphaFoldDB" id="X6NPI4"/>
<dbReference type="InterPro" id="IPR023088">
    <property type="entry name" value="PDEase"/>
</dbReference>
<feature type="domain" description="PDEase" evidence="6">
    <location>
        <begin position="1"/>
        <end position="299"/>
    </location>
</feature>
<comment type="similarity">
    <text evidence="4">Belongs to the cyclic nucleotide phosphodiesterase family.</text>
</comment>
<comment type="cofactor">
    <cofactor evidence="4">
        <name>a divalent metal cation</name>
        <dbReference type="ChEBI" id="CHEBI:60240"/>
    </cofactor>
    <text evidence="4">Binds 2 divalent metal cations per subunit. Site 1 may preferentially bind zinc ions, while site 2 has a preference for magnesium and/or manganese ions.</text>
</comment>
<evidence type="ECO:0000259" key="6">
    <source>
        <dbReference type="PROSITE" id="PS51845"/>
    </source>
</evidence>
<evidence type="ECO:0000313" key="8">
    <source>
        <dbReference type="Proteomes" id="UP000023152"/>
    </source>
</evidence>
<gene>
    <name evidence="7" type="ORF">RFI_08934</name>
</gene>
<dbReference type="PROSITE" id="PS00126">
    <property type="entry name" value="PDEASE_I_1"/>
    <property type="match status" value="1"/>
</dbReference>
<keyword evidence="8" id="KW-1185">Reference proteome</keyword>
<dbReference type="SUPFAM" id="SSF109604">
    <property type="entry name" value="HD-domain/PDEase-like"/>
    <property type="match status" value="1"/>
</dbReference>
<feature type="compositionally biased region" description="Polar residues" evidence="5">
    <location>
        <begin position="343"/>
        <end position="360"/>
    </location>
</feature>
<dbReference type="PROSITE" id="PS51845">
    <property type="entry name" value="PDEASE_I_2"/>
    <property type="match status" value="1"/>
</dbReference>
<feature type="compositionally biased region" description="Basic and acidic residues" evidence="5">
    <location>
        <begin position="427"/>
        <end position="438"/>
    </location>
</feature>
<feature type="compositionally biased region" description="Basic and acidic residues" evidence="5">
    <location>
        <begin position="361"/>
        <end position="382"/>
    </location>
</feature>
<evidence type="ECO:0000256" key="4">
    <source>
        <dbReference type="RuleBase" id="RU363067"/>
    </source>
</evidence>
<dbReference type="GO" id="GO:0007165">
    <property type="term" value="P:signal transduction"/>
    <property type="evidence" value="ECO:0007669"/>
    <property type="project" value="InterPro"/>
</dbReference>
<feature type="binding site" evidence="3">
    <location>
        <position position="202"/>
    </location>
    <ligand>
        <name>Zn(2+)</name>
        <dbReference type="ChEBI" id="CHEBI:29105"/>
        <label>1</label>
    </ligand>
</feature>
<feature type="region of interest" description="Disordered" evidence="5">
    <location>
        <begin position="416"/>
        <end position="449"/>
    </location>
</feature>
<feature type="binding site" evidence="3">
    <location>
        <position position="38"/>
    </location>
    <ligand>
        <name>Zn(2+)</name>
        <dbReference type="ChEBI" id="CHEBI:29105"/>
        <label>2</label>
    </ligand>
</feature>
<dbReference type="Proteomes" id="UP000023152">
    <property type="component" value="Unassembled WGS sequence"/>
</dbReference>
<comment type="caution">
    <text evidence="7">The sequence shown here is derived from an EMBL/GenBank/DDBJ whole genome shotgun (WGS) entry which is preliminary data.</text>
</comment>
<dbReference type="EC" id="3.1.4.-" evidence="4"/>
<dbReference type="GO" id="GO:0004114">
    <property type="term" value="F:3',5'-cyclic-nucleotide phosphodiesterase activity"/>
    <property type="evidence" value="ECO:0007669"/>
    <property type="project" value="InterPro"/>
</dbReference>
<dbReference type="InterPro" id="IPR003607">
    <property type="entry name" value="HD/PDEase_dom"/>
</dbReference>
<feature type="binding site" evidence="3">
    <location>
        <position position="37"/>
    </location>
    <ligand>
        <name>Zn(2+)</name>
        <dbReference type="ChEBI" id="CHEBI:29105"/>
        <label>1</label>
    </ligand>
</feature>
<feature type="binding site" evidence="3">
    <location>
        <position position="38"/>
    </location>
    <ligand>
        <name>Zn(2+)</name>
        <dbReference type="ChEBI" id="CHEBI:29105"/>
        <label>1</label>
    </ligand>
</feature>
<name>X6NPI4_RETFI</name>
<dbReference type="PRINTS" id="PR00387">
    <property type="entry name" value="PDIESTERASE1"/>
</dbReference>
<dbReference type="Pfam" id="PF00233">
    <property type="entry name" value="PDEase_I"/>
    <property type="match status" value="1"/>
</dbReference>
<keyword evidence="1 3" id="KW-0479">Metal-binding</keyword>
<accession>X6NPI4</accession>
<proteinExistence type="inferred from homology"/>
<feature type="compositionally biased region" description="Polar residues" evidence="5">
    <location>
        <begin position="439"/>
        <end position="449"/>
    </location>
</feature>
<feature type="compositionally biased region" description="Basic and acidic residues" evidence="5">
    <location>
        <begin position="333"/>
        <end position="342"/>
    </location>
</feature>
<dbReference type="OrthoDB" id="546632at2759"/>
<evidence type="ECO:0000256" key="3">
    <source>
        <dbReference type="PIRSR" id="PIRSR623088-3"/>
    </source>
</evidence>
<dbReference type="PANTHER" id="PTHR11347">
    <property type="entry name" value="CYCLIC NUCLEOTIDE PHOSPHODIESTERASE"/>
    <property type="match status" value="1"/>
</dbReference>
<evidence type="ECO:0000256" key="5">
    <source>
        <dbReference type="SAM" id="MobiDB-lite"/>
    </source>
</evidence>